<gene>
    <name evidence="1" type="ORF">DESME_09675</name>
</gene>
<dbReference type="EMBL" id="CP007032">
    <property type="protein sequence ID" value="AHF07267.1"/>
    <property type="molecule type" value="Genomic_DNA"/>
</dbReference>
<evidence type="ECO:0000313" key="1">
    <source>
        <dbReference type="EMBL" id="AHF07267.1"/>
    </source>
</evidence>
<dbReference type="KEGG" id="dmt:DESME_09675"/>
<protein>
    <submittedName>
        <fullName evidence="1">Competence protein ComM</fullName>
    </submittedName>
</protein>
<sequence>MFVAVYGMAVSGIQAHIIRIEVDVSNGLPVFDMVGLPATAVRESRV</sequence>
<dbReference type="SUPFAM" id="SSF54211">
    <property type="entry name" value="Ribosomal protein S5 domain 2-like"/>
    <property type="match status" value="1"/>
</dbReference>
<dbReference type="AlphaFoldDB" id="W0E942"/>
<accession>W0E942</accession>
<dbReference type="Proteomes" id="UP000010847">
    <property type="component" value="Chromosome"/>
</dbReference>
<dbReference type="eggNOG" id="COG0606">
    <property type="taxonomic scope" value="Bacteria"/>
</dbReference>
<proteinExistence type="predicted"/>
<reference evidence="1 2" key="1">
    <citation type="submission" date="2013-12" db="EMBL/GenBank/DDBJ databases">
        <authorList>
            <consortium name="DOE Joint Genome Institute"/>
            <person name="Smidt H."/>
            <person name="Huntemann M."/>
            <person name="Han J."/>
            <person name="Chen A."/>
            <person name="Kyrpides N."/>
            <person name="Mavromatis K."/>
            <person name="Markowitz V."/>
            <person name="Palaniappan K."/>
            <person name="Ivanova N."/>
            <person name="Schaumberg A."/>
            <person name="Pati A."/>
            <person name="Liolios K."/>
            <person name="Nordberg H.P."/>
            <person name="Cantor M.N."/>
            <person name="Hua S.X."/>
            <person name="Woyke T."/>
        </authorList>
    </citation>
    <scope>NUCLEOTIDE SEQUENCE [LARGE SCALE GENOMIC DNA]</scope>
    <source>
        <strain evidence="2">DSM 15288</strain>
    </source>
</reference>
<keyword evidence="2" id="KW-1185">Reference proteome</keyword>
<name>W0E942_9FIRM</name>
<dbReference type="HOGENOM" id="CLU_026145_3_1_9"/>
<evidence type="ECO:0000313" key="2">
    <source>
        <dbReference type="Proteomes" id="UP000010847"/>
    </source>
</evidence>
<dbReference type="InterPro" id="IPR020568">
    <property type="entry name" value="Ribosomal_Su5_D2-typ_SF"/>
</dbReference>
<organism evidence="1 2">
    <name type="scientific">Desulfitobacterium metallireducens DSM 15288</name>
    <dbReference type="NCBI Taxonomy" id="871968"/>
    <lineage>
        <taxon>Bacteria</taxon>
        <taxon>Bacillati</taxon>
        <taxon>Bacillota</taxon>
        <taxon>Clostridia</taxon>
        <taxon>Eubacteriales</taxon>
        <taxon>Desulfitobacteriaceae</taxon>
        <taxon>Desulfitobacterium</taxon>
    </lineage>
</organism>